<dbReference type="AlphaFoldDB" id="F9WF96"/>
<dbReference type="CDD" id="cd15482">
    <property type="entry name" value="Sialidase_non-viral"/>
    <property type="match status" value="1"/>
</dbReference>
<protein>
    <submittedName>
        <fullName evidence="5">WGS project CAEQ00000000 data, annotated contig 362</fullName>
    </submittedName>
</protein>
<feature type="signal peptide" evidence="2">
    <location>
        <begin position="1"/>
        <end position="20"/>
    </location>
</feature>
<feature type="domain" description="Sialidase" evidence="3">
    <location>
        <begin position="127"/>
        <end position="454"/>
    </location>
</feature>
<dbReference type="GO" id="GO:0016020">
    <property type="term" value="C:membrane"/>
    <property type="evidence" value="ECO:0007669"/>
    <property type="project" value="TreeGrafter"/>
</dbReference>
<dbReference type="InterPro" id="IPR055239">
    <property type="entry name" value="TS_C"/>
</dbReference>
<dbReference type="PANTHER" id="PTHR10628">
    <property type="entry name" value="SIALIDASE"/>
    <property type="match status" value="1"/>
</dbReference>
<proteinExistence type="predicted"/>
<keyword evidence="2" id="KW-0732">Signal</keyword>
<accession>F9WF96</accession>
<dbReference type="GO" id="GO:0005737">
    <property type="term" value="C:cytoplasm"/>
    <property type="evidence" value="ECO:0007669"/>
    <property type="project" value="TreeGrafter"/>
</dbReference>
<dbReference type="Proteomes" id="UP000000702">
    <property type="component" value="Unassembled WGS sequence"/>
</dbReference>
<dbReference type="Pfam" id="PF22925">
    <property type="entry name" value="TS_C"/>
    <property type="match status" value="1"/>
</dbReference>
<dbReference type="SUPFAM" id="SSF50939">
    <property type="entry name" value="Sialidases"/>
    <property type="match status" value="1"/>
</dbReference>
<organism evidence="5 6">
    <name type="scientific">Trypanosoma congolense (strain IL3000)</name>
    <dbReference type="NCBI Taxonomy" id="1068625"/>
    <lineage>
        <taxon>Eukaryota</taxon>
        <taxon>Discoba</taxon>
        <taxon>Euglenozoa</taxon>
        <taxon>Kinetoplastea</taxon>
        <taxon>Metakinetoplastina</taxon>
        <taxon>Trypanosomatida</taxon>
        <taxon>Trypanosomatidae</taxon>
        <taxon>Trypanosoma</taxon>
        <taxon>Nannomonas</taxon>
    </lineage>
</organism>
<dbReference type="SUPFAM" id="SSF49899">
    <property type="entry name" value="Concanavalin A-like lectins/glucanases"/>
    <property type="match status" value="1"/>
</dbReference>
<dbReference type="OMA" id="FFLCAWA"/>
<dbReference type="PRINTS" id="PR01803">
    <property type="entry name" value="TCSIALIDASE"/>
</dbReference>
<dbReference type="GO" id="GO:0006689">
    <property type="term" value="P:ganglioside catabolic process"/>
    <property type="evidence" value="ECO:0007669"/>
    <property type="project" value="TreeGrafter"/>
</dbReference>
<dbReference type="GO" id="GO:0004308">
    <property type="term" value="F:exo-alpha-sialidase activity"/>
    <property type="evidence" value="ECO:0007669"/>
    <property type="project" value="InterPro"/>
</dbReference>
<keyword evidence="6" id="KW-1185">Reference proteome</keyword>
<name>F9WF96_TRYCI</name>
<dbReference type="InterPro" id="IPR013320">
    <property type="entry name" value="ConA-like_dom_sf"/>
</dbReference>
<keyword evidence="1" id="KW-0677">Repeat</keyword>
<evidence type="ECO:0000313" key="6">
    <source>
        <dbReference type="Proteomes" id="UP000000702"/>
    </source>
</evidence>
<dbReference type="InterPro" id="IPR026856">
    <property type="entry name" value="Sialidase_fam"/>
</dbReference>
<dbReference type="PANTHER" id="PTHR10628:SF30">
    <property type="entry name" value="EXO-ALPHA-SIALIDASE"/>
    <property type="match status" value="1"/>
</dbReference>
<dbReference type="Gene3D" id="2.60.120.200">
    <property type="match status" value="1"/>
</dbReference>
<dbReference type="InterPro" id="IPR008377">
    <property type="entry name" value="Sialidase_trypan"/>
</dbReference>
<evidence type="ECO:0000256" key="1">
    <source>
        <dbReference type="ARBA" id="ARBA00022737"/>
    </source>
</evidence>
<dbReference type="VEuPathDB" id="TriTrypDB:TcIL3000_0_09500"/>
<evidence type="ECO:0000256" key="2">
    <source>
        <dbReference type="SAM" id="SignalP"/>
    </source>
</evidence>
<reference evidence="5 6" key="2">
    <citation type="journal article" date="2012" name="Proc. Natl. Acad. Sci. U.S.A.">
        <title>Antigenic diversity is generated by distinct evolutionary mechanisms in African trypanosome species.</title>
        <authorList>
            <person name="Jackson A.P."/>
            <person name="Berry A."/>
            <person name="Aslett M."/>
            <person name="Allison H.C."/>
            <person name="Burton P."/>
            <person name="Vavrova-Anderson J."/>
            <person name="Brown R."/>
            <person name="Browne H."/>
            <person name="Corton N."/>
            <person name="Hauser H."/>
            <person name="Gamble J."/>
            <person name="Gilderthorp R."/>
            <person name="Marcello L."/>
            <person name="McQuillan J."/>
            <person name="Otto T.D."/>
            <person name="Quail M.A."/>
            <person name="Sanders M.J."/>
            <person name="van Tonder A."/>
            <person name="Ginger M.L."/>
            <person name="Field M.C."/>
            <person name="Barry J.D."/>
            <person name="Hertz-Fowler C."/>
            <person name="Berriman M."/>
        </authorList>
    </citation>
    <scope>NUCLEOTIDE SEQUENCE [LARGE SCALE GENOMIC DNA]</scope>
    <source>
        <strain evidence="5 6">IL3000</strain>
    </source>
</reference>
<dbReference type="InterPro" id="IPR011040">
    <property type="entry name" value="Sialidase"/>
</dbReference>
<evidence type="ECO:0000313" key="5">
    <source>
        <dbReference type="EMBL" id="CCD15964.1"/>
    </source>
</evidence>
<reference evidence="6" key="1">
    <citation type="submission" date="2011-07" db="EMBL/GenBank/DDBJ databases">
        <title>Divergent evolution of antigenic variation in African trypanosomes.</title>
        <authorList>
            <person name="Jackson A.P."/>
            <person name="Berry A."/>
            <person name="Allison H.C."/>
            <person name="Burton P."/>
            <person name="Anderson J."/>
            <person name="Aslett M."/>
            <person name="Brown R."/>
            <person name="Corton N."/>
            <person name="Harris D."/>
            <person name="Hauser H."/>
            <person name="Gamble J."/>
            <person name="Gilderthorp R."/>
            <person name="McQuillan J."/>
            <person name="Quail M.A."/>
            <person name="Sanders M."/>
            <person name="Van Tonder A."/>
            <person name="Ginger M.L."/>
            <person name="Donelson J.E."/>
            <person name="Field M.C."/>
            <person name="Barry J.D."/>
            <person name="Berriman M."/>
            <person name="Hertz-Fowler C."/>
        </authorList>
    </citation>
    <scope>NUCLEOTIDE SEQUENCE [LARGE SCALE GENOMIC DNA]</scope>
    <source>
        <strain evidence="6">IL3000</strain>
    </source>
</reference>
<comment type="caution">
    <text evidence="5">The sequence shown here is derived from an EMBL/GenBank/DDBJ whole genome shotgun (WGS) entry which is preliminary data.</text>
</comment>
<dbReference type="EMBL" id="CAEQ01002117">
    <property type="protein sequence ID" value="CCD15964.1"/>
    <property type="molecule type" value="Genomic_DNA"/>
</dbReference>
<sequence length="750" mass="81760">MRPVNCYALLALVVAGQCCGHMHATAAVGTTHQALLWGSKWALRNKTTPKDGEVWWSNPQPGWKEVYDDEWEEWFMEQKGPTGVNGVRTEWYRRMTDGYILVGGPKLNSPDMNSTGTTMRTVHSYRIPSIVEVGGVLMCVGDARYITSTDYFFTDTVAAYSTDGGKTWKREVIIPNSRVDAHYSRVVDPTVVAKGNNIYVLVGRYNVTRGYWHNQNDEAAIADWEPFVYKGTVNVGTKGTATDVSISWERTALKSLYNFPVSGSPGTQFLGGAGGGVVTSNGTIVLPVQARNKANRVVSMILYSADDGKSWHFGEGEAGVGTSEAALTEWDGKLLISARSDGGQGYRMIFESSDLGATWKEMLNSISRVIGNSPKRNGPGSSSGFITVTVEGVPVMLLTHPKNLKGSYYRDRLQMWMTDGNRMWHVGQVSEGDDNSAYSSLLYTPDGVLYCLHEQNIDEVYSLHLVRLVDELKSIKSTALVWKAQDELLLGNCLPGDKYDPGCDGIPTAGLAGLLVGPLTEKTWPDAYRCVNAATSGAVSTAEGVRLDVGGGGHVVWPVSEQGQDQRYYFTNSEFTLAVTVRFDEMPRGELPLLGFVNREGQVNKILKVSLSGVEWLLAYGNEYNSTAAEPLSVNESHQVVLTLHDGIVSLHVDGGNTTATVSVRVASPEELLNIHHLFVGTPVDGGAKEHVNITVSNVLVYNRPLRGVELLGLFANRGRIRVPGSDNGVLSGGCLSLCYLLLLVHVLMF</sequence>
<evidence type="ECO:0000259" key="3">
    <source>
        <dbReference type="Pfam" id="PF13859"/>
    </source>
</evidence>
<gene>
    <name evidence="5" type="ORF">TCIL3000_0_09500</name>
</gene>
<feature type="domain" description="Trans-sialidase C-terminal" evidence="4">
    <location>
        <begin position="507"/>
        <end position="707"/>
    </location>
</feature>
<evidence type="ECO:0000259" key="4">
    <source>
        <dbReference type="Pfam" id="PF22925"/>
    </source>
</evidence>
<dbReference type="GO" id="GO:0009313">
    <property type="term" value="P:oligosaccharide catabolic process"/>
    <property type="evidence" value="ECO:0007669"/>
    <property type="project" value="TreeGrafter"/>
</dbReference>
<dbReference type="Gene3D" id="2.120.10.10">
    <property type="match status" value="1"/>
</dbReference>
<dbReference type="InterPro" id="IPR036278">
    <property type="entry name" value="Sialidase_sf"/>
</dbReference>
<feature type="chain" id="PRO_5003389055" evidence="2">
    <location>
        <begin position="21"/>
        <end position="750"/>
    </location>
</feature>
<dbReference type="Pfam" id="PF13859">
    <property type="entry name" value="BNR_3"/>
    <property type="match status" value="1"/>
</dbReference>